<accession>A0ABU3LIX4</accession>
<feature type="chain" id="PRO_5046629298" description="DUF3575 domain-containing protein" evidence="1">
    <location>
        <begin position="24"/>
        <end position="191"/>
    </location>
</feature>
<gene>
    <name evidence="2" type="ORF">RQM59_13730</name>
</gene>
<protein>
    <recommendedName>
        <fullName evidence="4">DUF3575 domain-containing protein</fullName>
    </recommendedName>
</protein>
<evidence type="ECO:0000313" key="3">
    <source>
        <dbReference type="Proteomes" id="UP001257277"/>
    </source>
</evidence>
<proteinExistence type="predicted"/>
<feature type="signal peptide" evidence="1">
    <location>
        <begin position="1"/>
        <end position="23"/>
    </location>
</feature>
<dbReference type="RefSeq" id="WP_349242694.1">
    <property type="nucleotide sequence ID" value="NZ_JAVTTO010000005.1"/>
</dbReference>
<comment type="caution">
    <text evidence="2">The sequence shown here is derived from an EMBL/GenBank/DDBJ whole genome shotgun (WGS) entry which is preliminary data.</text>
</comment>
<evidence type="ECO:0000256" key="1">
    <source>
        <dbReference type="SAM" id="SignalP"/>
    </source>
</evidence>
<name>A0ABU3LIX4_9FLAO</name>
<dbReference type="Proteomes" id="UP001257277">
    <property type="component" value="Unassembled WGS sequence"/>
</dbReference>
<sequence length="191" mass="22107">MKPFILKRFLLFLFLGSIAIVNSQEIDVEKFNARWFASIDLGIQMSGIKSEDFVDSNYSALQRVSFGRWISPTFGARVGYQGRYFNTISHERRRYYDFYFGEALIDIRNLFSKTKKERKYKLIGHIGGGYFYNHDYDRSNIYSVLGLINSISVTKNFNLTIDLSAISGWDIYQGNSDILPGLSLGIFYLFD</sequence>
<keyword evidence="3" id="KW-1185">Reference proteome</keyword>
<organism evidence="2 3">
    <name type="scientific">Asprobacillus argus</name>
    <dbReference type="NCBI Taxonomy" id="3076534"/>
    <lineage>
        <taxon>Bacteria</taxon>
        <taxon>Pseudomonadati</taxon>
        <taxon>Bacteroidota</taxon>
        <taxon>Flavobacteriia</taxon>
        <taxon>Flavobacteriales</taxon>
        <taxon>Flavobacteriaceae</taxon>
        <taxon>Asprobacillus</taxon>
    </lineage>
</organism>
<evidence type="ECO:0008006" key="4">
    <source>
        <dbReference type="Google" id="ProtNLM"/>
    </source>
</evidence>
<evidence type="ECO:0000313" key="2">
    <source>
        <dbReference type="EMBL" id="MDT7833443.1"/>
    </source>
</evidence>
<keyword evidence="1" id="KW-0732">Signal</keyword>
<reference evidence="2 3" key="1">
    <citation type="submission" date="2023-09" db="EMBL/GenBank/DDBJ databases">
        <title>Novel taxa isolated from Blanes Bay.</title>
        <authorList>
            <person name="Rey-Velasco X."/>
            <person name="Lucena T."/>
        </authorList>
    </citation>
    <scope>NUCLEOTIDE SEQUENCE [LARGE SCALE GENOMIC DNA]</scope>
    <source>
        <strain evidence="2 3">S356</strain>
    </source>
</reference>
<dbReference type="EMBL" id="JAVTTO010000005">
    <property type="protein sequence ID" value="MDT7833443.1"/>
    <property type="molecule type" value="Genomic_DNA"/>
</dbReference>